<dbReference type="InterPro" id="IPR045584">
    <property type="entry name" value="Pilin-like"/>
</dbReference>
<dbReference type="NCBIfam" id="TIGR02532">
    <property type="entry name" value="IV_pilin_GFxxxE"/>
    <property type="match status" value="1"/>
</dbReference>
<keyword evidence="1" id="KW-1133">Transmembrane helix</keyword>
<keyword evidence="1" id="KW-0812">Transmembrane</keyword>
<dbReference type="EMBL" id="BA000039">
    <property type="protein sequence ID" value="BAC08231.1"/>
    <property type="molecule type" value="Genomic_DNA"/>
</dbReference>
<dbReference type="AlphaFoldDB" id="Q8DL19"/>
<organism evidence="2 3">
    <name type="scientific">Thermosynechococcus vestitus (strain NIES-2133 / IAM M-273 / BP-1)</name>
    <dbReference type="NCBI Taxonomy" id="197221"/>
    <lineage>
        <taxon>Bacteria</taxon>
        <taxon>Bacillati</taxon>
        <taxon>Cyanobacteriota</taxon>
        <taxon>Cyanophyceae</taxon>
        <taxon>Acaryochloridales</taxon>
        <taxon>Thermosynechococcaceae</taxon>
        <taxon>Thermosynechococcus</taxon>
    </lineage>
</organism>
<dbReference type="Proteomes" id="UP000000440">
    <property type="component" value="Chromosome"/>
</dbReference>
<dbReference type="KEGG" id="tel:tlr0680"/>
<keyword evidence="1" id="KW-0472">Membrane</keyword>
<sequence length="375" mass="42241">MHPMTQEHEHCKGGITMKWRGWRWWRGKGFTLTEILVSLVIAGILMASLGSILIDMLQTERREASLNQLRQDLKAAMDVISNDLAQAVFVYNGNCLAGNGQQCGDTSRSDPLTNYLPEFPSTMTPVLAMWILEPFPYDQNQLGYAVFKMPRDCEKVWSNDEPRTKQHCRELQHGRRTYTLVVYYIDTAATSFWAPESPWQGRARLVRYQLRKYQVANVAENRDYDYLGINRGYVEPVGETNFARWPMKVGGSATENLQQTRAGGRPLADIKDYLRVTDLVVVTDFIDTDTTFAAADCPQTPAGATPFVRTPRDSTPAGFFACVQDRGSSFNGATYVYLRGNPEGLPGIRPQDLENRPVITTTVLSRSVEGKTPTY</sequence>
<gene>
    <name evidence="2" type="ordered locus">tlr0680</name>
</gene>
<proteinExistence type="predicted"/>
<evidence type="ECO:0000256" key="1">
    <source>
        <dbReference type="SAM" id="Phobius"/>
    </source>
</evidence>
<keyword evidence="3" id="KW-1185">Reference proteome</keyword>
<dbReference type="InterPro" id="IPR012902">
    <property type="entry name" value="N_methyl_site"/>
</dbReference>
<protein>
    <submittedName>
        <fullName evidence="2">Tlr0680 protein</fullName>
    </submittedName>
</protein>
<dbReference type="EnsemblBacteria" id="BAC08231">
    <property type="protein sequence ID" value="BAC08231"/>
    <property type="gene ID" value="BAC08231"/>
</dbReference>
<feature type="transmembrane region" description="Helical" evidence="1">
    <location>
        <begin position="35"/>
        <end position="54"/>
    </location>
</feature>
<dbReference type="STRING" id="197221.gene:10747270"/>
<reference evidence="2 3" key="1">
    <citation type="journal article" date="2002" name="DNA Res.">
        <title>Complete genome structure of the thermophilic cyanobacterium Thermosynechococcus elongatus BP-1.</title>
        <authorList>
            <person name="Nakamura Y."/>
            <person name="Kaneko T."/>
            <person name="Sato S."/>
            <person name="Ikeuchi M."/>
            <person name="Katoh H."/>
            <person name="Sasamoto S."/>
            <person name="Watanabe A."/>
            <person name="Iriguchi M."/>
            <person name="Kawashima K."/>
            <person name="Kimura T."/>
            <person name="Kishida Y."/>
            <person name="Kiyokawa C."/>
            <person name="Kohara M."/>
            <person name="Matsumoto M."/>
            <person name="Matsuno A."/>
            <person name="Nakazaki N."/>
            <person name="Shimpo S."/>
            <person name="Sugimoto M."/>
            <person name="Takeuchi C."/>
            <person name="Yamada M."/>
            <person name="Tabata S."/>
        </authorList>
    </citation>
    <scope>NUCLEOTIDE SEQUENCE [LARGE SCALE GENOMIC DNA]</scope>
    <source>
        <strain evidence="3">IAM M-273 / NIES-2133 / BP-1</strain>
    </source>
</reference>
<name>Q8DL19_THEVB</name>
<evidence type="ECO:0000313" key="2">
    <source>
        <dbReference type="EMBL" id="BAC08231.1"/>
    </source>
</evidence>
<dbReference type="SUPFAM" id="SSF54523">
    <property type="entry name" value="Pili subunits"/>
    <property type="match status" value="1"/>
</dbReference>
<dbReference type="Pfam" id="PF07963">
    <property type="entry name" value="N_methyl"/>
    <property type="match status" value="1"/>
</dbReference>
<dbReference type="eggNOG" id="COG2165">
    <property type="taxonomic scope" value="Bacteria"/>
</dbReference>
<evidence type="ECO:0000313" key="3">
    <source>
        <dbReference type="Proteomes" id="UP000000440"/>
    </source>
</evidence>
<accession>Q8DL19</accession>